<keyword evidence="6 7" id="KW-0472">Membrane</keyword>
<proteinExistence type="inferred from homology"/>
<feature type="transmembrane region" description="Helical" evidence="7">
    <location>
        <begin position="44"/>
        <end position="68"/>
    </location>
</feature>
<accession>A0ABS7SUD3</accession>
<dbReference type="PANTHER" id="PTHR31272:SF9">
    <property type="entry name" value="BLL1027 PROTEIN"/>
    <property type="match status" value="1"/>
</dbReference>
<evidence type="ECO:0000256" key="1">
    <source>
        <dbReference type="ARBA" id="ARBA00004141"/>
    </source>
</evidence>
<keyword evidence="10" id="KW-1185">Reference proteome</keyword>
<feature type="domain" description="Cytochrome C biogenesis protein transmembrane" evidence="8">
    <location>
        <begin position="9"/>
        <end position="213"/>
    </location>
</feature>
<dbReference type="EMBL" id="JAFBIL020000008">
    <property type="protein sequence ID" value="MBZ2209545.1"/>
    <property type="molecule type" value="Genomic_DNA"/>
</dbReference>
<feature type="transmembrane region" description="Helical" evidence="7">
    <location>
        <begin position="74"/>
        <end position="92"/>
    </location>
</feature>
<evidence type="ECO:0000256" key="6">
    <source>
        <dbReference type="ARBA" id="ARBA00023136"/>
    </source>
</evidence>
<dbReference type="PANTHER" id="PTHR31272">
    <property type="entry name" value="CYTOCHROME C-TYPE BIOGENESIS PROTEIN HI_1454-RELATED"/>
    <property type="match status" value="1"/>
</dbReference>
<keyword evidence="5 7" id="KW-1133">Transmembrane helix</keyword>
<comment type="caution">
    <text evidence="9">The sequence shown here is derived from an EMBL/GenBank/DDBJ whole genome shotgun (WGS) entry which is preliminary data.</text>
</comment>
<dbReference type="Pfam" id="PF02683">
    <property type="entry name" value="DsbD_TM"/>
    <property type="match status" value="1"/>
</dbReference>
<gene>
    <name evidence="9" type="ORF">I4X03_019940</name>
</gene>
<dbReference type="InterPro" id="IPR003834">
    <property type="entry name" value="Cyt_c_assmbl_TM_dom"/>
</dbReference>
<organism evidence="9 10">
    <name type="scientific">Massilia soli</name>
    <dbReference type="NCBI Taxonomy" id="2792854"/>
    <lineage>
        <taxon>Bacteria</taxon>
        <taxon>Pseudomonadati</taxon>
        <taxon>Pseudomonadota</taxon>
        <taxon>Betaproteobacteria</taxon>
        <taxon>Burkholderiales</taxon>
        <taxon>Oxalobacteraceae</taxon>
        <taxon>Telluria group</taxon>
        <taxon>Massilia</taxon>
    </lineage>
</organism>
<feature type="transmembrane region" description="Helical" evidence="7">
    <location>
        <begin position="156"/>
        <end position="180"/>
    </location>
</feature>
<comment type="similarity">
    <text evidence="2">Belongs to the DsbD family.</text>
</comment>
<comment type="subcellular location">
    <subcellularLocation>
        <location evidence="1">Membrane</location>
        <topology evidence="1">Multi-pass membrane protein</topology>
    </subcellularLocation>
</comment>
<evidence type="ECO:0000256" key="3">
    <source>
        <dbReference type="ARBA" id="ARBA00022692"/>
    </source>
</evidence>
<reference evidence="9 10" key="1">
    <citation type="submission" date="2021-01" db="EMBL/GenBank/DDBJ databases">
        <authorList>
            <person name="Ruan W."/>
            <person name="Khan S.A."/>
            <person name="Jeon C.O."/>
        </authorList>
    </citation>
    <scope>NUCLEOTIDE SEQUENCE [LARGE SCALE GENOMIC DNA]</scope>
    <source>
        <strain evidence="9 10">R798</strain>
    </source>
</reference>
<feature type="transmembrane region" description="Helical" evidence="7">
    <location>
        <begin position="201"/>
        <end position="225"/>
    </location>
</feature>
<evidence type="ECO:0000256" key="5">
    <source>
        <dbReference type="ARBA" id="ARBA00022989"/>
    </source>
</evidence>
<evidence type="ECO:0000256" key="2">
    <source>
        <dbReference type="ARBA" id="ARBA00006143"/>
    </source>
</evidence>
<sequence length="235" mass="24256">MQSLIEAPLALLAGVLTVASPCVLPVLPIVLGTSVGQTSRTRPLFISLGFVLAFGAFGMLLSVVSSFAEIAQDTLRNAGIALLALAGLARIWPAPYDWLAMRIGGPLSRLGDAGASAGPSNTGGFVLGMSLGAAWTPCAGPVLASILALVARSQDLAWAATLLGIYAVGAGIPMLAIAYGGQFASTRVRALARHTERLQKAFGVLVLLTAGAMFYHYDVLAYAWLADSFPTLKGL</sequence>
<keyword evidence="3 7" id="KW-0812">Transmembrane</keyword>
<dbReference type="RefSeq" id="WP_223469997.1">
    <property type="nucleotide sequence ID" value="NZ_JAFBIL020000008.1"/>
</dbReference>
<evidence type="ECO:0000313" key="9">
    <source>
        <dbReference type="EMBL" id="MBZ2209545.1"/>
    </source>
</evidence>
<keyword evidence="4" id="KW-0201">Cytochrome c-type biogenesis</keyword>
<feature type="transmembrane region" description="Helical" evidence="7">
    <location>
        <begin position="12"/>
        <end position="32"/>
    </location>
</feature>
<name>A0ABS7SUD3_9BURK</name>
<evidence type="ECO:0000256" key="4">
    <source>
        <dbReference type="ARBA" id="ARBA00022748"/>
    </source>
</evidence>
<protein>
    <submittedName>
        <fullName evidence="9">Cytochrome c biogenesis CcdA family protein</fullName>
    </submittedName>
</protein>
<evidence type="ECO:0000313" key="10">
    <source>
        <dbReference type="Proteomes" id="UP000809349"/>
    </source>
</evidence>
<evidence type="ECO:0000259" key="8">
    <source>
        <dbReference type="Pfam" id="PF02683"/>
    </source>
</evidence>
<dbReference type="InterPro" id="IPR051790">
    <property type="entry name" value="Cytochrome_c-biogenesis_DsbD"/>
</dbReference>
<reference evidence="9 10" key="2">
    <citation type="submission" date="2021-08" db="EMBL/GenBank/DDBJ databases">
        <title>Massilia sp. R798.</title>
        <authorList>
            <person name="Baek J.H."/>
            <person name="Jung H.S."/>
            <person name="Kim K.R."/>
            <person name="Jeon C.O."/>
        </authorList>
    </citation>
    <scope>NUCLEOTIDE SEQUENCE [LARGE SCALE GENOMIC DNA]</scope>
    <source>
        <strain evidence="9 10">R798</strain>
    </source>
</reference>
<evidence type="ECO:0000256" key="7">
    <source>
        <dbReference type="SAM" id="Phobius"/>
    </source>
</evidence>
<dbReference type="Proteomes" id="UP000809349">
    <property type="component" value="Unassembled WGS sequence"/>
</dbReference>